<keyword evidence="3" id="KW-1185">Reference proteome</keyword>
<reference evidence="3" key="1">
    <citation type="submission" date="2014-12" db="EMBL/GenBank/DDBJ databases">
        <title>Genome Sequence of Valsa Canker Pathogens Uncovers a Specific Adaption of Colonization on Woody Bark.</title>
        <authorList>
            <person name="Yin Z."/>
            <person name="Liu H."/>
            <person name="Gao X."/>
            <person name="Li Z."/>
            <person name="Song N."/>
            <person name="Ke X."/>
            <person name="Dai Q."/>
            <person name="Wu Y."/>
            <person name="Sun Y."/>
            <person name="Xu J.-R."/>
            <person name="Kang Z.K."/>
            <person name="Wang L."/>
            <person name="Huang L."/>
        </authorList>
    </citation>
    <scope>NUCLEOTIDE SEQUENCE [LARGE SCALE GENOMIC DNA]</scope>
    <source>
        <strain evidence="3">SXYL134</strain>
    </source>
</reference>
<dbReference type="OrthoDB" id="10486812at2759"/>
<accession>A0A194UP34</accession>
<protein>
    <submittedName>
        <fullName evidence="2">Uncharacterized protein</fullName>
    </submittedName>
</protein>
<dbReference type="EMBL" id="KN714668">
    <property type="protein sequence ID" value="KUI53406.1"/>
    <property type="molecule type" value="Genomic_DNA"/>
</dbReference>
<evidence type="ECO:0000256" key="1">
    <source>
        <dbReference type="SAM" id="MobiDB-lite"/>
    </source>
</evidence>
<sequence length="220" mass="23687">MGLATKIKTKITPDTTKSGDTRDKQTNMHPENDRNMRESFPNAANADHDCADQSKPFRGHRPRDSGIDIGYASHFKEHVDDEPSCPDYAPTLDSGISVIDRTSNHIPDQSRAITAKTPGVDPVGGGGHSTKPAVNGFEQPSSEYGINNTDTLPTGGADDGTKYFGDQLAENTEIGGTGHANSFVNGNNDWNGGHELWKDSIVERATVPYAGELDFLEDTS</sequence>
<organism evidence="2 3">
    <name type="scientific">Cytospora mali</name>
    <name type="common">Apple Valsa canker fungus</name>
    <name type="synonym">Valsa mali</name>
    <dbReference type="NCBI Taxonomy" id="578113"/>
    <lineage>
        <taxon>Eukaryota</taxon>
        <taxon>Fungi</taxon>
        <taxon>Dikarya</taxon>
        <taxon>Ascomycota</taxon>
        <taxon>Pezizomycotina</taxon>
        <taxon>Sordariomycetes</taxon>
        <taxon>Sordariomycetidae</taxon>
        <taxon>Diaporthales</taxon>
        <taxon>Cytosporaceae</taxon>
        <taxon>Cytospora</taxon>
    </lineage>
</organism>
<evidence type="ECO:0000313" key="2">
    <source>
        <dbReference type="EMBL" id="KUI53406.1"/>
    </source>
</evidence>
<gene>
    <name evidence="2" type="ORF">VP1G_00650</name>
</gene>
<name>A0A194UP34_CYTMA</name>
<evidence type="ECO:0000313" key="3">
    <source>
        <dbReference type="Proteomes" id="UP000078576"/>
    </source>
</evidence>
<feature type="compositionally biased region" description="Basic and acidic residues" evidence="1">
    <location>
        <begin position="17"/>
        <end position="37"/>
    </location>
</feature>
<dbReference type="AlphaFoldDB" id="A0A194UP34"/>
<feature type="region of interest" description="Disordered" evidence="1">
    <location>
        <begin position="1"/>
        <end position="68"/>
    </location>
</feature>
<dbReference type="Proteomes" id="UP000078576">
    <property type="component" value="Unassembled WGS sequence"/>
</dbReference>
<proteinExistence type="predicted"/>